<name>A0ABY1PW23_9BACT</name>
<feature type="compositionally biased region" description="Polar residues" evidence="5">
    <location>
        <begin position="548"/>
        <end position="573"/>
    </location>
</feature>
<dbReference type="Gene3D" id="1.25.40.10">
    <property type="entry name" value="Tetratricopeptide repeat domain"/>
    <property type="match status" value="1"/>
</dbReference>
<feature type="compositionally biased region" description="Basic and acidic residues" evidence="5">
    <location>
        <begin position="588"/>
        <end position="605"/>
    </location>
</feature>
<evidence type="ECO:0000313" key="9">
    <source>
        <dbReference type="Proteomes" id="UP001158067"/>
    </source>
</evidence>
<dbReference type="SMART" id="SM00327">
    <property type="entry name" value="VWA"/>
    <property type="match status" value="1"/>
</dbReference>
<evidence type="ECO:0000256" key="3">
    <source>
        <dbReference type="ARBA" id="ARBA00022989"/>
    </source>
</evidence>
<evidence type="ECO:0000313" key="8">
    <source>
        <dbReference type="EMBL" id="SMP50153.1"/>
    </source>
</evidence>
<feature type="compositionally biased region" description="Low complexity" evidence="5">
    <location>
        <begin position="613"/>
        <end position="629"/>
    </location>
</feature>
<keyword evidence="9" id="KW-1185">Reference proteome</keyword>
<sequence>MDFPTDVQIGNRAAISWLFAGLVILAAMLVAGYLRRVARKRFATADRLDAVFSRRAFATWKSVITGGLVLASIVLLTLGLMDFRWGKTQREVPQKGIEVMFLLDVSRSMLAQDTTPNRLERAKQMIRDMVASMAGDRVGLIAFAGETRQIIPLTNHYEDFSQTLTDAGPDSVRRGGSKLGDAISVGGDSFLSKTTSHRVMIVLTDGEDQESQPVKLAKRLHDEEGIRIFTIGLGDMETGSKIPDAERQGYITHQGKPVLSKLNGKILQEVAVASDGVYIPAGTKQVDMNAVYQRYIANIEKTDFDTAKIDAYEAKFQWFALPAFLLLLIEAWWTSPKRSRKFKSTHTESTRIAAPQKTQLKRKQIAAVTSVVTLALVLTASHPAAAETSLSAIEAYNQGVANYQEQNLDGAIENFQNAVGADDPRVASAARYNLGTARVAKAQQAIQANQTESVEADLRAAIASLRSALRLRPRWDNARANLEQAVNLLNQLQQQSNPNEQPQSDQNQDQDQDQSEDQKQSSDDGQKSDSQDSQDSSGEESPQSGDQPSQPNESSEDQPAQDQSGQGEPSESTDSQSDSQDNSDPSNPDDKSQPTDKSTDSKAGDTSEDAQPADDPQQDASDPSDDAQPNSGDSQPGELAGAEPSDSNSASQSATPNDQGEPQTPLTMTEEEAQKMLQAVRDRDMIRRFRQQQLRRLRQVPVEQDW</sequence>
<evidence type="ECO:0000256" key="4">
    <source>
        <dbReference type="ARBA" id="ARBA00023136"/>
    </source>
</evidence>
<evidence type="ECO:0000256" key="2">
    <source>
        <dbReference type="ARBA" id="ARBA00022692"/>
    </source>
</evidence>
<dbReference type="InterPro" id="IPR011990">
    <property type="entry name" value="TPR-like_helical_dom_sf"/>
</dbReference>
<keyword evidence="4 6" id="KW-0472">Membrane</keyword>
<dbReference type="PANTHER" id="PTHR22550">
    <property type="entry name" value="SPORE GERMINATION PROTEIN"/>
    <property type="match status" value="1"/>
</dbReference>
<feature type="compositionally biased region" description="Polar residues" evidence="5">
    <location>
        <begin position="645"/>
        <end position="667"/>
    </location>
</feature>
<reference evidence="8 9" key="1">
    <citation type="submission" date="2017-05" db="EMBL/GenBank/DDBJ databases">
        <authorList>
            <person name="Varghese N."/>
            <person name="Submissions S."/>
        </authorList>
    </citation>
    <scope>NUCLEOTIDE SEQUENCE [LARGE SCALE GENOMIC DNA]</scope>
    <source>
        <strain evidence="8 9">DSM 25457</strain>
    </source>
</reference>
<dbReference type="SUPFAM" id="SSF53300">
    <property type="entry name" value="vWA-like"/>
    <property type="match status" value="1"/>
</dbReference>
<feature type="compositionally biased region" description="Low complexity" evidence="5">
    <location>
        <begin position="531"/>
        <end position="547"/>
    </location>
</feature>
<evidence type="ECO:0000259" key="7">
    <source>
        <dbReference type="PROSITE" id="PS50234"/>
    </source>
</evidence>
<evidence type="ECO:0000256" key="1">
    <source>
        <dbReference type="ARBA" id="ARBA00022475"/>
    </source>
</evidence>
<dbReference type="EMBL" id="FXUG01000003">
    <property type="protein sequence ID" value="SMP50153.1"/>
    <property type="molecule type" value="Genomic_DNA"/>
</dbReference>
<evidence type="ECO:0000256" key="6">
    <source>
        <dbReference type="SAM" id="Phobius"/>
    </source>
</evidence>
<keyword evidence="2 6" id="KW-0812">Transmembrane</keyword>
<dbReference type="Pfam" id="PF13519">
    <property type="entry name" value="VWA_2"/>
    <property type="match status" value="1"/>
</dbReference>
<gene>
    <name evidence="8" type="ORF">SAMN06265222_10348</name>
</gene>
<feature type="transmembrane region" description="Helical" evidence="6">
    <location>
        <begin position="63"/>
        <end position="81"/>
    </location>
</feature>
<dbReference type="InterPro" id="IPR050768">
    <property type="entry name" value="UPF0353/GerABKA_families"/>
</dbReference>
<keyword evidence="1" id="KW-1003">Cell membrane</keyword>
<dbReference type="Gene3D" id="3.40.50.410">
    <property type="entry name" value="von Willebrand factor, type A domain"/>
    <property type="match status" value="1"/>
</dbReference>
<organism evidence="8 9">
    <name type="scientific">Neorhodopirellula lusitana</name>
    <dbReference type="NCBI Taxonomy" id="445327"/>
    <lineage>
        <taxon>Bacteria</taxon>
        <taxon>Pseudomonadati</taxon>
        <taxon>Planctomycetota</taxon>
        <taxon>Planctomycetia</taxon>
        <taxon>Pirellulales</taxon>
        <taxon>Pirellulaceae</taxon>
        <taxon>Neorhodopirellula</taxon>
    </lineage>
</organism>
<feature type="compositionally biased region" description="Low complexity" evidence="5">
    <location>
        <begin position="494"/>
        <end position="507"/>
    </location>
</feature>
<feature type="transmembrane region" description="Helical" evidence="6">
    <location>
        <begin position="14"/>
        <end position="34"/>
    </location>
</feature>
<feature type="compositionally biased region" description="Basic and acidic residues" evidence="5">
    <location>
        <begin position="516"/>
        <end position="530"/>
    </location>
</feature>
<keyword evidence="3 6" id="KW-1133">Transmembrane helix</keyword>
<comment type="caution">
    <text evidence="8">The sequence shown here is derived from an EMBL/GenBank/DDBJ whole genome shotgun (WGS) entry which is preliminary data.</text>
</comment>
<protein>
    <submittedName>
        <fullName evidence="8">Ca-activated chloride channel family protein</fullName>
    </submittedName>
</protein>
<dbReference type="PROSITE" id="PS50234">
    <property type="entry name" value="VWFA"/>
    <property type="match status" value="1"/>
</dbReference>
<accession>A0ABY1PW23</accession>
<evidence type="ECO:0000256" key="5">
    <source>
        <dbReference type="SAM" id="MobiDB-lite"/>
    </source>
</evidence>
<feature type="region of interest" description="Disordered" evidence="5">
    <location>
        <begin position="494"/>
        <end position="671"/>
    </location>
</feature>
<dbReference type="RefSeq" id="WP_283431860.1">
    <property type="nucleotide sequence ID" value="NZ_FXUG01000003.1"/>
</dbReference>
<dbReference type="PANTHER" id="PTHR22550:SF5">
    <property type="entry name" value="LEUCINE ZIPPER PROTEIN 4"/>
    <property type="match status" value="1"/>
</dbReference>
<feature type="compositionally biased region" description="Low complexity" evidence="5">
    <location>
        <begin position="574"/>
        <end position="586"/>
    </location>
</feature>
<dbReference type="InterPro" id="IPR036465">
    <property type="entry name" value="vWFA_dom_sf"/>
</dbReference>
<feature type="domain" description="VWFA" evidence="7">
    <location>
        <begin position="98"/>
        <end position="235"/>
    </location>
</feature>
<proteinExistence type="predicted"/>
<dbReference type="InterPro" id="IPR002035">
    <property type="entry name" value="VWF_A"/>
</dbReference>
<dbReference type="SUPFAM" id="SSF48452">
    <property type="entry name" value="TPR-like"/>
    <property type="match status" value="1"/>
</dbReference>
<dbReference type="Proteomes" id="UP001158067">
    <property type="component" value="Unassembled WGS sequence"/>
</dbReference>